<keyword evidence="2" id="KW-0732">Signal</keyword>
<feature type="region of interest" description="Disordered" evidence="1">
    <location>
        <begin position="58"/>
        <end position="99"/>
    </location>
</feature>
<name>A0A2M4D9V8_ANODA</name>
<evidence type="ECO:0000256" key="1">
    <source>
        <dbReference type="SAM" id="MobiDB-lite"/>
    </source>
</evidence>
<proteinExistence type="predicted"/>
<protein>
    <submittedName>
        <fullName evidence="3">Putative secreted protein</fullName>
    </submittedName>
</protein>
<accession>A0A2M4D9V8</accession>
<organism evidence="3">
    <name type="scientific">Anopheles darlingi</name>
    <name type="common">Mosquito</name>
    <dbReference type="NCBI Taxonomy" id="43151"/>
    <lineage>
        <taxon>Eukaryota</taxon>
        <taxon>Metazoa</taxon>
        <taxon>Ecdysozoa</taxon>
        <taxon>Arthropoda</taxon>
        <taxon>Hexapoda</taxon>
        <taxon>Insecta</taxon>
        <taxon>Pterygota</taxon>
        <taxon>Neoptera</taxon>
        <taxon>Endopterygota</taxon>
        <taxon>Diptera</taxon>
        <taxon>Nematocera</taxon>
        <taxon>Culicoidea</taxon>
        <taxon>Culicidae</taxon>
        <taxon>Anophelinae</taxon>
        <taxon>Anopheles</taxon>
    </lineage>
</organism>
<feature type="chain" id="PRO_5014643308" evidence="2">
    <location>
        <begin position="21"/>
        <end position="99"/>
    </location>
</feature>
<evidence type="ECO:0000313" key="3">
    <source>
        <dbReference type="EMBL" id="MBW74363.1"/>
    </source>
</evidence>
<dbReference type="AlphaFoldDB" id="A0A2M4D9V8"/>
<evidence type="ECO:0000256" key="2">
    <source>
        <dbReference type="SAM" id="SignalP"/>
    </source>
</evidence>
<sequence length="99" mass="10472">MALASARLSRFLAILLATYGLPLPRPTSIEERRSLRSPKAPPRLLALAPLPLPTPPLAPAPLPPLLASKPSTSIASSVKPSCDRDPPPYPLPLPSSSMH</sequence>
<feature type="signal peptide" evidence="2">
    <location>
        <begin position="1"/>
        <end position="20"/>
    </location>
</feature>
<dbReference type="EMBL" id="GGFL01010185">
    <property type="protein sequence ID" value="MBW74363.1"/>
    <property type="molecule type" value="Transcribed_RNA"/>
</dbReference>
<reference evidence="3" key="1">
    <citation type="submission" date="2018-01" db="EMBL/GenBank/DDBJ databases">
        <title>An insight into the sialome of Amazonian anophelines.</title>
        <authorList>
            <person name="Ribeiro J.M."/>
            <person name="Scarpassa V."/>
            <person name="Calvo E."/>
        </authorList>
    </citation>
    <scope>NUCLEOTIDE SEQUENCE</scope>
</reference>